<protein>
    <submittedName>
        <fullName evidence="2">Uncharacterized protein</fullName>
    </submittedName>
</protein>
<keyword evidence="1" id="KW-0732">Signal</keyword>
<gene>
    <name evidence="2" type="ORF">CEXT_308511</name>
</gene>
<dbReference type="Proteomes" id="UP001054945">
    <property type="component" value="Unassembled WGS sequence"/>
</dbReference>
<dbReference type="EMBL" id="BPLR01001605">
    <property type="protein sequence ID" value="GIZ03457.1"/>
    <property type="molecule type" value="Genomic_DNA"/>
</dbReference>
<accession>A0AAV4YBB0</accession>
<name>A0AAV4YBB0_CAEEX</name>
<evidence type="ECO:0000313" key="2">
    <source>
        <dbReference type="EMBL" id="GIZ03457.1"/>
    </source>
</evidence>
<sequence>MTCMLTEIFIIFKLSLIVRYSLPNGSVADKADTSKINARDLFPLFRSFPTTDECARNLYEAHHTRRAQKVIGNRITAVSLIHYDQLRHSASVVNSCMLWLLLFHQRLG</sequence>
<proteinExistence type="predicted"/>
<comment type="caution">
    <text evidence="2">The sequence shown here is derived from an EMBL/GenBank/DDBJ whole genome shotgun (WGS) entry which is preliminary data.</text>
</comment>
<dbReference type="AlphaFoldDB" id="A0AAV4YBB0"/>
<organism evidence="2 3">
    <name type="scientific">Caerostris extrusa</name>
    <name type="common">Bark spider</name>
    <name type="synonym">Caerostris bankana</name>
    <dbReference type="NCBI Taxonomy" id="172846"/>
    <lineage>
        <taxon>Eukaryota</taxon>
        <taxon>Metazoa</taxon>
        <taxon>Ecdysozoa</taxon>
        <taxon>Arthropoda</taxon>
        <taxon>Chelicerata</taxon>
        <taxon>Arachnida</taxon>
        <taxon>Araneae</taxon>
        <taxon>Araneomorphae</taxon>
        <taxon>Entelegynae</taxon>
        <taxon>Araneoidea</taxon>
        <taxon>Araneidae</taxon>
        <taxon>Caerostris</taxon>
    </lineage>
</organism>
<feature type="chain" id="PRO_5043719336" evidence="1">
    <location>
        <begin position="24"/>
        <end position="108"/>
    </location>
</feature>
<evidence type="ECO:0000256" key="1">
    <source>
        <dbReference type="SAM" id="SignalP"/>
    </source>
</evidence>
<feature type="signal peptide" evidence="1">
    <location>
        <begin position="1"/>
        <end position="23"/>
    </location>
</feature>
<evidence type="ECO:0000313" key="3">
    <source>
        <dbReference type="Proteomes" id="UP001054945"/>
    </source>
</evidence>
<keyword evidence="3" id="KW-1185">Reference proteome</keyword>
<reference evidence="2 3" key="1">
    <citation type="submission" date="2021-06" db="EMBL/GenBank/DDBJ databases">
        <title>Caerostris extrusa draft genome.</title>
        <authorList>
            <person name="Kono N."/>
            <person name="Arakawa K."/>
        </authorList>
    </citation>
    <scope>NUCLEOTIDE SEQUENCE [LARGE SCALE GENOMIC DNA]</scope>
</reference>